<dbReference type="InterPro" id="IPR038763">
    <property type="entry name" value="DHH_sf"/>
</dbReference>
<evidence type="ECO:0000256" key="16">
    <source>
        <dbReference type="PIRSR" id="PIRSR026583-50"/>
    </source>
</evidence>
<comment type="catalytic activity">
    <reaction evidence="12">
        <text>3',3'-c-di-AMP + H2O = 5'-O-phosphonoadenylyl-(3'-&gt;5')-adenosine + H(+)</text>
        <dbReference type="Rhea" id="RHEA:54420"/>
        <dbReference type="ChEBI" id="CHEBI:15377"/>
        <dbReference type="ChEBI" id="CHEBI:15378"/>
        <dbReference type="ChEBI" id="CHEBI:71500"/>
        <dbReference type="ChEBI" id="CHEBI:138171"/>
        <dbReference type="EC" id="3.1.4.59"/>
    </reaction>
</comment>
<evidence type="ECO:0000256" key="9">
    <source>
        <dbReference type="ARBA" id="ARBA00023004"/>
    </source>
</evidence>
<dbReference type="PANTHER" id="PTHR47618">
    <property type="entry name" value="BIFUNCTIONAL OLIGORIBONUCLEASE AND PAP PHOSPHATASE NRNA"/>
    <property type="match status" value="1"/>
</dbReference>
<dbReference type="InterPro" id="IPR001667">
    <property type="entry name" value="DDH_dom"/>
</dbReference>
<evidence type="ECO:0000259" key="18">
    <source>
        <dbReference type="PROSITE" id="PS50887"/>
    </source>
</evidence>
<evidence type="ECO:0000256" key="15">
    <source>
        <dbReference type="PIRNR" id="PIRNR026583"/>
    </source>
</evidence>
<dbReference type="Gene3D" id="3.30.450.20">
    <property type="entry name" value="PAS domain"/>
    <property type="match status" value="1"/>
</dbReference>
<dbReference type="GO" id="GO:0046872">
    <property type="term" value="F:metal ion binding"/>
    <property type="evidence" value="ECO:0007669"/>
    <property type="project" value="UniProtKB-KW"/>
</dbReference>
<comment type="caution">
    <text evidence="19">The sequence shown here is derived from an EMBL/GenBank/DDBJ whole genome shotgun (WGS) entry which is preliminary data.</text>
</comment>
<evidence type="ECO:0000256" key="2">
    <source>
        <dbReference type="ARBA" id="ARBA00004651"/>
    </source>
</evidence>
<dbReference type="InterPro" id="IPR014528">
    <property type="entry name" value="GdpP/PdeA"/>
</dbReference>
<evidence type="ECO:0000256" key="17">
    <source>
        <dbReference type="SAM" id="Phobius"/>
    </source>
</evidence>
<dbReference type="FunFam" id="3.10.310.30:FF:000002">
    <property type="entry name" value="Cyclic-di-AMP phosphodiesterase"/>
    <property type="match status" value="1"/>
</dbReference>
<evidence type="ECO:0000256" key="6">
    <source>
        <dbReference type="ARBA" id="ARBA00022723"/>
    </source>
</evidence>
<feature type="transmembrane region" description="Helical" evidence="17">
    <location>
        <begin position="35"/>
        <end position="55"/>
    </location>
</feature>
<proteinExistence type="inferred from homology"/>
<dbReference type="EMBL" id="RKRK01000003">
    <property type="protein sequence ID" value="RPF56728.1"/>
    <property type="molecule type" value="Genomic_DNA"/>
</dbReference>
<dbReference type="InterPro" id="IPR049553">
    <property type="entry name" value="GdpP-like_PAS"/>
</dbReference>
<evidence type="ECO:0000256" key="7">
    <source>
        <dbReference type="ARBA" id="ARBA00022801"/>
    </source>
</evidence>
<dbReference type="Proteomes" id="UP000277108">
    <property type="component" value="Unassembled WGS sequence"/>
</dbReference>
<keyword evidence="9" id="KW-0408">Iron</keyword>
<dbReference type="InterPro" id="IPR051319">
    <property type="entry name" value="Oligoribo/pAp-PDE_c-di-AMP_PDE"/>
</dbReference>
<evidence type="ECO:0000256" key="14">
    <source>
        <dbReference type="ARBA" id="ARBA00066839"/>
    </source>
</evidence>
<keyword evidence="8 17" id="KW-1133">Transmembrane helix</keyword>
<evidence type="ECO:0000313" key="20">
    <source>
        <dbReference type="Proteomes" id="UP000277108"/>
    </source>
</evidence>
<keyword evidence="10 15" id="KW-0472">Membrane</keyword>
<dbReference type="PROSITE" id="PS50887">
    <property type="entry name" value="GGDEF"/>
    <property type="match status" value="1"/>
</dbReference>
<dbReference type="InterPro" id="IPR000160">
    <property type="entry name" value="GGDEF_dom"/>
</dbReference>
<evidence type="ECO:0000256" key="8">
    <source>
        <dbReference type="ARBA" id="ARBA00022989"/>
    </source>
</evidence>
<keyword evidence="20" id="KW-1185">Reference proteome</keyword>
<feature type="binding site" evidence="16">
    <location>
        <position position="348"/>
    </location>
    <ligand>
        <name>Mn(2+)</name>
        <dbReference type="ChEBI" id="CHEBI:29035"/>
        <label>1</label>
    </ligand>
</feature>
<dbReference type="SUPFAM" id="SSF64182">
    <property type="entry name" value="DHH phosphoesterases"/>
    <property type="match status" value="1"/>
</dbReference>
<evidence type="ECO:0000256" key="3">
    <source>
        <dbReference type="ARBA" id="ARBA00022475"/>
    </source>
</evidence>
<evidence type="ECO:0000256" key="4">
    <source>
        <dbReference type="ARBA" id="ARBA00022617"/>
    </source>
</evidence>
<feature type="binding site" evidence="16">
    <location>
        <position position="419"/>
    </location>
    <ligand>
        <name>Mn(2+)</name>
        <dbReference type="ChEBI" id="CHEBI:29035"/>
        <label>1</label>
    </ligand>
</feature>
<dbReference type="Pfam" id="PF02272">
    <property type="entry name" value="DHHA1"/>
    <property type="match status" value="1"/>
</dbReference>
<feature type="binding site" evidence="16">
    <location>
        <position position="443"/>
    </location>
    <ligand>
        <name>Mn(2+)</name>
        <dbReference type="ChEBI" id="CHEBI:29035"/>
        <label>2</label>
    </ligand>
</feature>
<dbReference type="Gene3D" id="3.10.310.30">
    <property type="match status" value="1"/>
</dbReference>
<evidence type="ECO:0000256" key="1">
    <source>
        <dbReference type="ARBA" id="ARBA00001970"/>
    </source>
</evidence>
<keyword evidence="5 17" id="KW-0812">Transmembrane</keyword>
<organism evidence="19 20">
    <name type="scientific">Abyssicoccus albus</name>
    <dbReference type="NCBI Taxonomy" id="1817405"/>
    <lineage>
        <taxon>Bacteria</taxon>
        <taxon>Bacillati</taxon>
        <taxon>Bacillota</taxon>
        <taxon>Bacilli</taxon>
        <taxon>Bacillales</taxon>
        <taxon>Abyssicoccaceae</taxon>
    </lineage>
</organism>
<comment type="similarity">
    <text evidence="13 15">Belongs to the GdpP/PdeA phosphodiesterase family.</text>
</comment>
<gene>
    <name evidence="19" type="ORF">EDD62_1387</name>
</gene>
<evidence type="ECO:0000256" key="5">
    <source>
        <dbReference type="ARBA" id="ARBA00022692"/>
    </source>
</evidence>
<evidence type="ECO:0000313" key="19">
    <source>
        <dbReference type="EMBL" id="RPF56728.1"/>
    </source>
</evidence>
<comment type="cofactor">
    <cofactor evidence="1">
        <name>heme b</name>
        <dbReference type="ChEBI" id="CHEBI:60344"/>
    </cofactor>
</comment>
<feature type="domain" description="GGDEF" evidence="18">
    <location>
        <begin position="173"/>
        <end position="300"/>
    </location>
</feature>
<evidence type="ECO:0000256" key="11">
    <source>
        <dbReference type="ARBA" id="ARBA00023211"/>
    </source>
</evidence>
<keyword evidence="11 16" id="KW-0464">Manganese</keyword>
<evidence type="ECO:0000256" key="13">
    <source>
        <dbReference type="ARBA" id="ARBA00061474"/>
    </source>
</evidence>
<feature type="transmembrane region" description="Helical" evidence="17">
    <location>
        <begin position="9"/>
        <end position="29"/>
    </location>
</feature>
<dbReference type="AlphaFoldDB" id="A0A3N5C3F8"/>
<keyword evidence="3 15" id="KW-1003">Cell membrane</keyword>
<dbReference type="Pfam" id="PF24898">
    <property type="entry name" value="GGDEF_GdpP"/>
    <property type="match status" value="1"/>
</dbReference>
<keyword evidence="4" id="KW-0349">Heme</keyword>
<dbReference type="FunFam" id="3.90.1640.10:FF:000002">
    <property type="entry name" value="Cyclic-di-AMP phosphodiesterase"/>
    <property type="match status" value="1"/>
</dbReference>
<dbReference type="Pfam" id="PF01368">
    <property type="entry name" value="DHH"/>
    <property type="match status" value="1"/>
</dbReference>
<dbReference type="OrthoDB" id="9759476at2"/>
<comment type="cofactor">
    <cofactor evidence="16">
        <name>Mn(2+)</name>
        <dbReference type="ChEBI" id="CHEBI:29035"/>
    </cofactor>
    <text evidence="16">For phosphodiesterase activity, probably binds 2 Mn(2+) per subunit.</text>
</comment>
<accession>A0A3N5C3F8</accession>
<evidence type="ECO:0000256" key="10">
    <source>
        <dbReference type="ARBA" id="ARBA00023136"/>
    </source>
</evidence>
<feature type="binding site" evidence="16">
    <location>
        <position position="498"/>
    </location>
    <ligand>
        <name>Mn(2+)</name>
        <dbReference type="ChEBI" id="CHEBI:29035"/>
        <label>2</label>
    </ligand>
</feature>
<comment type="subcellular location">
    <subcellularLocation>
        <location evidence="2">Cell membrane</location>
        <topology evidence="2">Multi-pass membrane protein</topology>
    </subcellularLocation>
</comment>
<protein>
    <recommendedName>
        <fullName evidence="14 15">Cyclic-di-AMP phosphodiesterase</fullName>
        <ecNumber evidence="15">3.1.4.-</ecNumber>
    </recommendedName>
</protein>
<sequence>MNPIYSKKVLTVPFIVLSIFILFLCGYIVSKHFYYGLIILIVGILLILTLAFVMFKQLQSNEQAIQHIHTKVEEHHNYAISHLPFGLILLSKDQKIYWMNDFMKSYLNEEYLNHDINEVFTNINSKLKLSEDRRVDVNYGEHNFEIIQSTDEFALYIFDRTNEFNLSEQLEHHMPIIGTLFLDNYDDVTHNMSDSERSQLNSRVTNEINRWASENNTYVKRFSNDRFLLVLNALRLKDIEHVKFNILDIIREQTTWNNQVTLSIGIGEGTTDLVRLGELSQSALDLALGRGGDQVAIKNDNGNIRFYGGKTDPMEKRTRVKARVVSHALRDILLEGDNVLIMGHKGPDMDAIGAAIGVSRIARLNDLDSYIVLNDEDIDATLSRVMEEINEKEELSSQFITSDRASQLINDRTTLVIVDTHKPDMVIDPKLLKKAKRKVVIDHHRRGEEFIDNPLLVYMEPYASSTAELVTELFEYQPKDKKISRLEATVMLAGIIVDTRNFTLRTGSRTFDAASYLRSHGADTILCQEFLKDDLKTYMRRSEIIQTVDVHDNGAAIAHGDVEEIYHPVTVAQAADELLSIDGVKASFVVAKRSNNVVGISARSLGDVNVQLIMEDLGGGGHLSNAATQMKDVTVEEAIESLQEVVLKHLEGEEEE</sequence>
<feature type="binding site" evidence="16">
    <location>
        <position position="419"/>
    </location>
    <ligand>
        <name>Mn(2+)</name>
        <dbReference type="ChEBI" id="CHEBI:29035"/>
        <label>2</label>
    </ligand>
</feature>
<dbReference type="GO" id="GO:0005886">
    <property type="term" value="C:plasma membrane"/>
    <property type="evidence" value="ECO:0007669"/>
    <property type="project" value="UniProtKB-SubCell"/>
</dbReference>
<reference evidence="19 20" key="1">
    <citation type="submission" date="2018-11" db="EMBL/GenBank/DDBJ databases">
        <title>Genomic Encyclopedia of Type Strains, Phase IV (KMG-IV): sequencing the most valuable type-strain genomes for metagenomic binning, comparative biology and taxonomic classification.</title>
        <authorList>
            <person name="Goeker M."/>
        </authorList>
    </citation>
    <scope>NUCLEOTIDE SEQUENCE [LARGE SCALE GENOMIC DNA]</scope>
    <source>
        <strain evidence="19 20">DSM 29158</strain>
    </source>
</reference>
<dbReference type="PIRSF" id="PIRSF026583">
    <property type="entry name" value="YybT"/>
    <property type="match status" value="1"/>
</dbReference>
<dbReference type="GO" id="GO:0016787">
    <property type="term" value="F:hydrolase activity"/>
    <property type="evidence" value="ECO:0007669"/>
    <property type="project" value="UniProtKB-UniRule"/>
</dbReference>
<dbReference type="PANTHER" id="PTHR47618:SF2">
    <property type="entry name" value="CYCLIC-DI-AMP PHOSPHODIESTERASE GDPP"/>
    <property type="match status" value="1"/>
</dbReference>
<dbReference type="Gene3D" id="3.90.1640.10">
    <property type="entry name" value="inorganic pyrophosphatase (n-terminal core)"/>
    <property type="match status" value="1"/>
</dbReference>
<dbReference type="GO" id="GO:0106409">
    <property type="term" value="F:cyclic-di-AMP phosphodiesterase activity"/>
    <property type="evidence" value="ECO:0007669"/>
    <property type="project" value="UniProtKB-EC"/>
</dbReference>
<dbReference type="RefSeq" id="WP_123808050.1">
    <property type="nucleotide sequence ID" value="NZ_RKRK01000003.1"/>
</dbReference>
<comment type="function">
    <text evidence="15">Has phosphodiesterase (PDE) activity against cyclic-di-AMP (c-di-AMP).</text>
</comment>
<feature type="binding site" evidence="16">
    <location>
        <position position="350"/>
    </location>
    <ligand>
        <name>Mn(2+)</name>
        <dbReference type="ChEBI" id="CHEBI:29035"/>
        <label>2</label>
    </ligand>
</feature>
<evidence type="ECO:0000256" key="12">
    <source>
        <dbReference type="ARBA" id="ARBA00051753"/>
    </source>
</evidence>
<keyword evidence="6 16" id="KW-0479">Metal-binding</keyword>
<name>A0A3N5C3F8_9BACL</name>
<dbReference type="GO" id="GO:0003676">
    <property type="term" value="F:nucleic acid binding"/>
    <property type="evidence" value="ECO:0007669"/>
    <property type="project" value="UniProtKB-UniRule"/>
</dbReference>
<dbReference type="SMART" id="SM00267">
    <property type="entry name" value="GGDEF"/>
    <property type="match status" value="1"/>
</dbReference>
<dbReference type="EC" id="3.1.4.-" evidence="15"/>
<dbReference type="Pfam" id="PF21370">
    <property type="entry name" value="PAS_GdpP"/>
    <property type="match status" value="1"/>
</dbReference>
<dbReference type="InterPro" id="IPR003156">
    <property type="entry name" value="DHHA1_dom"/>
</dbReference>
<keyword evidence="7 15" id="KW-0378">Hydrolase</keyword>
<feature type="binding site" evidence="16">
    <location>
        <position position="344"/>
    </location>
    <ligand>
        <name>Mn(2+)</name>
        <dbReference type="ChEBI" id="CHEBI:29035"/>
        <label>1</label>
    </ligand>
</feature>